<name>A0A0A9AUJ2_ARUDO</name>
<reference evidence="1" key="2">
    <citation type="journal article" date="2015" name="Data Brief">
        <title>Shoot transcriptome of the giant reed, Arundo donax.</title>
        <authorList>
            <person name="Barrero R.A."/>
            <person name="Guerrero F.D."/>
            <person name="Moolhuijzen P."/>
            <person name="Goolsby J.A."/>
            <person name="Tidwell J."/>
            <person name="Bellgard S.E."/>
            <person name="Bellgard M.I."/>
        </authorList>
    </citation>
    <scope>NUCLEOTIDE SEQUENCE</scope>
    <source>
        <tissue evidence="1">Shoot tissue taken approximately 20 cm above the soil surface</tissue>
    </source>
</reference>
<dbReference type="EMBL" id="GBRH01247138">
    <property type="protein sequence ID" value="JAD50757.1"/>
    <property type="molecule type" value="Transcribed_RNA"/>
</dbReference>
<accession>A0A0A9AUJ2</accession>
<reference evidence="1" key="1">
    <citation type="submission" date="2014-09" db="EMBL/GenBank/DDBJ databases">
        <authorList>
            <person name="Magalhaes I.L.F."/>
            <person name="Oliveira U."/>
            <person name="Santos F.R."/>
            <person name="Vidigal T.H.D.A."/>
            <person name="Brescovit A.D."/>
            <person name="Santos A.J."/>
        </authorList>
    </citation>
    <scope>NUCLEOTIDE SEQUENCE</scope>
    <source>
        <tissue evidence="1">Shoot tissue taken approximately 20 cm above the soil surface</tissue>
    </source>
</reference>
<protein>
    <submittedName>
        <fullName evidence="1">Uncharacterized protein</fullName>
    </submittedName>
</protein>
<proteinExistence type="predicted"/>
<evidence type="ECO:0000313" key="1">
    <source>
        <dbReference type="EMBL" id="JAD50757.1"/>
    </source>
</evidence>
<dbReference type="AlphaFoldDB" id="A0A0A9AUJ2"/>
<sequence length="65" mass="6543">MMSLISTVGGSPNQVCTPANQHMNSTLWAALNLGLGSESGGHGHPFAVSSSYGSPSTIDAGLLID</sequence>
<organism evidence="1">
    <name type="scientific">Arundo donax</name>
    <name type="common">Giant reed</name>
    <name type="synonym">Donax arundinaceus</name>
    <dbReference type="NCBI Taxonomy" id="35708"/>
    <lineage>
        <taxon>Eukaryota</taxon>
        <taxon>Viridiplantae</taxon>
        <taxon>Streptophyta</taxon>
        <taxon>Embryophyta</taxon>
        <taxon>Tracheophyta</taxon>
        <taxon>Spermatophyta</taxon>
        <taxon>Magnoliopsida</taxon>
        <taxon>Liliopsida</taxon>
        <taxon>Poales</taxon>
        <taxon>Poaceae</taxon>
        <taxon>PACMAD clade</taxon>
        <taxon>Arundinoideae</taxon>
        <taxon>Arundineae</taxon>
        <taxon>Arundo</taxon>
    </lineage>
</organism>